<keyword evidence="5 6" id="KW-0472">Membrane</keyword>
<feature type="transmembrane region" description="Helical" evidence="6">
    <location>
        <begin position="276"/>
        <end position="294"/>
    </location>
</feature>
<keyword evidence="9" id="KW-1185">Reference proteome</keyword>
<evidence type="ECO:0000256" key="5">
    <source>
        <dbReference type="ARBA" id="ARBA00023136"/>
    </source>
</evidence>
<proteinExistence type="inferred from homology"/>
<dbReference type="AlphaFoldDB" id="A0A542ZJK4"/>
<dbReference type="Pfam" id="PF00892">
    <property type="entry name" value="EamA"/>
    <property type="match status" value="2"/>
</dbReference>
<organism evidence="8 9">
    <name type="scientific">Oryzihumus leptocrescens</name>
    <dbReference type="NCBI Taxonomy" id="297536"/>
    <lineage>
        <taxon>Bacteria</taxon>
        <taxon>Bacillati</taxon>
        <taxon>Actinomycetota</taxon>
        <taxon>Actinomycetes</taxon>
        <taxon>Micrococcales</taxon>
        <taxon>Intrasporangiaceae</taxon>
        <taxon>Oryzihumus</taxon>
    </lineage>
</organism>
<evidence type="ECO:0000259" key="7">
    <source>
        <dbReference type="Pfam" id="PF00892"/>
    </source>
</evidence>
<dbReference type="InterPro" id="IPR037185">
    <property type="entry name" value="EmrE-like"/>
</dbReference>
<dbReference type="EMBL" id="VFOQ01000001">
    <property type="protein sequence ID" value="TQL60458.1"/>
    <property type="molecule type" value="Genomic_DNA"/>
</dbReference>
<dbReference type="Gene3D" id="1.10.3730.20">
    <property type="match status" value="1"/>
</dbReference>
<dbReference type="SUPFAM" id="SSF103481">
    <property type="entry name" value="Multidrug resistance efflux transporter EmrE"/>
    <property type="match status" value="2"/>
</dbReference>
<dbReference type="PANTHER" id="PTHR32322">
    <property type="entry name" value="INNER MEMBRANE TRANSPORTER"/>
    <property type="match status" value="1"/>
</dbReference>
<feature type="transmembrane region" description="Helical" evidence="6">
    <location>
        <begin position="164"/>
        <end position="181"/>
    </location>
</feature>
<dbReference type="GO" id="GO:0016020">
    <property type="term" value="C:membrane"/>
    <property type="evidence" value="ECO:0007669"/>
    <property type="project" value="UniProtKB-SubCell"/>
</dbReference>
<evidence type="ECO:0000256" key="2">
    <source>
        <dbReference type="ARBA" id="ARBA00007362"/>
    </source>
</evidence>
<evidence type="ECO:0000256" key="1">
    <source>
        <dbReference type="ARBA" id="ARBA00004141"/>
    </source>
</evidence>
<dbReference type="InterPro" id="IPR050638">
    <property type="entry name" value="AA-Vitamin_Transporters"/>
</dbReference>
<dbReference type="PANTHER" id="PTHR32322:SF2">
    <property type="entry name" value="EAMA DOMAIN-CONTAINING PROTEIN"/>
    <property type="match status" value="1"/>
</dbReference>
<dbReference type="Proteomes" id="UP000319514">
    <property type="component" value="Unassembled WGS sequence"/>
</dbReference>
<evidence type="ECO:0000256" key="6">
    <source>
        <dbReference type="SAM" id="Phobius"/>
    </source>
</evidence>
<evidence type="ECO:0000313" key="8">
    <source>
        <dbReference type="EMBL" id="TQL60458.1"/>
    </source>
</evidence>
<keyword evidence="4 6" id="KW-1133">Transmembrane helix</keyword>
<feature type="transmembrane region" description="Helical" evidence="6">
    <location>
        <begin position="134"/>
        <end position="152"/>
    </location>
</feature>
<feature type="domain" description="EamA" evidence="7">
    <location>
        <begin position="23"/>
        <end position="151"/>
    </location>
</feature>
<feature type="transmembrane region" description="Helical" evidence="6">
    <location>
        <begin position="16"/>
        <end position="35"/>
    </location>
</feature>
<evidence type="ECO:0000256" key="3">
    <source>
        <dbReference type="ARBA" id="ARBA00022692"/>
    </source>
</evidence>
<keyword evidence="3 6" id="KW-0812">Transmembrane</keyword>
<name>A0A542ZJK4_9MICO</name>
<comment type="similarity">
    <text evidence="2">Belongs to the EamA transporter family.</text>
</comment>
<evidence type="ECO:0000313" key="9">
    <source>
        <dbReference type="Proteomes" id="UP000319514"/>
    </source>
</evidence>
<feature type="transmembrane region" description="Helical" evidence="6">
    <location>
        <begin position="82"/>
        <end position="102"/>
    </location>
</feature>
<reference evidence="8 9" key="1">
    <citation type="submission" date="2019-06" db="EMBL/GenBank/DDBJ databases">
        <title>Sequencing the genomes of 1000 actinobacteria strains.</title>
        <authorList>
            <person name="Klenk H.-P."/>
        </authorList>
    </citation>
    <scope>NUCLEOTIDE SEQUENCE [LARGE SCALE GENOMIC DNA]</scope>
    <source>
        <strain evidence="8 9">DSM 18082</strain>
    </source>
</reference>
<sequence length="296" mass="29768">MRVSRSGVDVTRGAPGYGAAMLALLALASSAVWGTSDFFAGLRSRSLAAPAVVGVSQACAFVALSVVVLVRLPDLSFHGWPGWALAAGLSGTLGLVSFYAALGSGTMGVVAPISSLGAVVPVVLGLLGGEQPAALAWAGMAVAVLGAALASGPELSGAVPPRPVVLACLAAVGFGLALYCLDRGARVSLLDTLWGMRLVSVLLFGTAALALRSVAGTRRRDVPALAAIGLGDVTANGLFAFASSRGLVSVASVLGSLYPVVTVVWARYLLHERLRWVQLAGVALTVLGVVGMTVPV</sequence>
<comment type="subcellular location">
    <subcellularLocation>
        <location evidence="1">Membrane</location>
        <topology evidence="1">Multi-pass membrane protein</topology>
    </subcellularLocation>
</comment>
<feature type="transmembrane region" description="Helical" evidence="6">
    <location>
        <begin position="248"/>
        <end position="269"/>
    </location>
</feature>
<feature type="transmembrane region" description="Helical" evidence="6">
    <location>
        <begin position="47"/>
        <end position="70"/>
    </location>
</feature>
<comment type="caution">
    <text evidence="8">The sequence shown here is derived from an EMBL/GenBank/DDBJ whole genome shotgun (WGS) entry which is preliminary data.</text>
</comment>
<dbReference type="InterPro" id="IPR000620">
    <property type="entry name" value="EamA_dom"/>
</dbReference>
<protein>
    <submittedName>
        <fullName evidence="8">Threonine/homoserine efflux transporter RhtA</fullName>
    </submittedName>
</protein>
<feature type="transmembrane region" description="Helical" evidence="6">
    <location>
        <begin position="193"/>
        <end position="211"/>
    </location>
</feature>
<feature type="domain" description="EamA" evidence="7">
    <location>
        <begin position="164"/>
        <end position="293"/>
    </location>
</feature>
<accession>A0A542ZJK4</accession>
<feature type="transmembrane region" description="Helical" evidence="6">
    <location>
        <begin position="109"/>
        <end position="128"/>
    </location>
</feature>
<gene>
    <name evidence="8" type="ORF">FB474_1853</name>
</gene>
<evidence type="ECO:0000256" key="4">
    <source>
        <dbReference type="ARBA" id="ARBA00022989"/>
    </source>
</evidence>